<dbReference type="GO" id="GO:0000976">
    <property type="term" value="F:transcription cis-regulatory region binding"/>
    <property type="evidence" value="ECO:0007669"/>
    <property type="project" value="TreeGrafter"/>
</dbReference>
<dbReference type="Gene3D" id="1.10.357.10">
    <property type="entry name" value="Tetracycline Repressor, domain 2"/>
    <property type="match status" value="1"/>
</dbReference>
<keyword evidence="2 4" id="KW-0238">DNA-binding</keyword>
<dbReference type="PROSITE" id="PS50977">
    <property type="entry name" value="HTH_TETR_2"/>
    <property type="match status" value="1"/>
</dbReference>
<dbReference type="InterPro" id="IPR001647">
    <property type="entry name" value="HTH_TetR"/>
</dbReference>
<proteinExistence type="predicted"/>
<evidence type="ECO:0000256" key="3">
    <source>
        <dbReference type="ARBA" id="ARBA00023163"/>
    </source>
</evidence>
<keyword evidence="7" id="KW-1185">Reference proteome</keyword>
<keyword evidence="3" id="KW-0804">Transcription</keyword>
<reference evidence="6 7" key="1">
    <citation type="submission" date="2019-02" db="EMBL/GenBank/DDBJ databases">
        <title>Aquabacterium sp. strain KMB7.</title>
        <authorList>
            <person name="Chen W.-M."/>
        </authorList>
    </citation>
    <scope>NUCLEOTIDE SEQUENCE [LARGE SCALE GENOMIC DNA]</scope>
    <source>
        <strain evidence="6 7">KMB7</strain>
    </source>
</reference>
<dbReference type="InterPro" id="IPR009057">
    <property type="entry name" value="Homeodomain-like_sf"/>
</dbReference>
<dbReference type="InterPro" id="IPR050109">
    <property type="entry name" value="HTH-type_TetR-like_transc_reg"/>
</dbReference>
<protein>
    <submittedName>
        <fullName evidence="6">TetR/AcrR family transcriptional regulator</fullName>
    </submittedName>
</protein>
<evidence type="ECO:0000256" key="1">
    <source>
        <dbReference type="ARBA" id="ARBA00023015"/>
    </source>
</evidence>
<gene>
    <name evidence="6" type="ORF">EYS42_08530</name>
</gene>
<organism evidence="6 7">
    <name type="scientific">Aquabacterium lacunae</name>
    <dbReference type="NCBI Taxonomy" id="2528630"/>
    <lineage>
        <taxon>Bacteria</taxon>
        <taxon>Pseudomonadati</taxon>
        <taxon>Pseudomonadota</taxon>
        <taxon>Betaproteobacteria</taxon>
        <taxon>Burkholderiales</taxon>
        <taxon>Aquabacterium</taxon>
    </lineage>
</organism>
<comment type="caution">
    <text evidence="6">The sequence shown here is derived from an EMBL/GenBank/DDBJ whole genome shotgun (WGS) entry which is preliminary data.</text>
</comment>
<dbReference type="RefSeq" id="WP_165456688.1">
    <property type="nucleotide sequence ID" value="NZ_SIXI01000003.1"/>
</dbReference>
<dbReference type="Pfam" id="PF00440">
    <property type="entry name" value="TetR_N"/>
    <property type="match status" value="1"/>
</dbReference>
<dbReference type="EMBL" id="SIXI01000003">
    <property type="protein sequence ID" value="TBO31282.1"/>
    <property type="molecule type" value="Genomic_DNA"/>
</dbReference>
<feature type="domain" description="HTH tetR-type" evidence="5">
    <location>
        <begin position="5"/>
        <end position="65"/>
    </location>
</feature>
<dbReference type="PANTHER" id="PTHR30055">
    <property type="entry name" value="HTH-TYPE TRANSCRIPTIONAL REGULATOR RUTR"/>
    <property type="match status" value="1"/>
</dbReference>
<dbReference type="PANTHER" id="PTHR30055:SF234">
    <property type="entry name" value="HTH-TYPE TRANSCRIPTIONAL REGULATOR BETI"/>
    <property type="match status" value="1"/>
</dbReference>
<evidence type="ECO:0000256" key="2">
    <source>
        <dbReference type="ARBA" id="ARBA00023125"/>
    </source>
</evidence>
<evidence type="ECO:0000313" key="6">
    <source>
        <dbReference type="EMBL" id="TBO31282.1"/>
    </source>
</evidence>
<sequence>MAPDTDHRTRLLDALASVLETRSFAEVTIADIVSAAHMSRRTFYEHFDSKEALFLALCEHESQQVLRLIVLGFNPLADWVGQLEQLTRTYLRHLQQRPGLLKALYLSLMSLGEKGLAVRRAMATQFAQFLILQVEFTRTVEPRKRPLSPVLASAIVGGINELILQAIEQDEAHALENLTPTVNEFIQAVLKSLEPQAS</sequence>
<evidence type="ECO:0000259" key="5">
    <source>
        <dbReference type="PROSITE" id="PS50977"/>
    </source>
</evidence>
<dbReference type="Proteomes" id="UP000292120">
    <property type="component" value="Unassembled WGS sequence"/>
</dbReference>
<dbReference type="AlphaFoldDB" id="A0A4Q9H4A2"/>
<name>A0A4Q9H4A2_9BURK</name>
<dbReference type="SUPFAM" id="SSF46689">
    <property type="entry name" value="Homeodomain-like"/>
    <property type="match status" value="1"/>
</dbReference>
<feature type="DNA-binding region" description="H-T-H motif" evidence="4">
    <location>
        <begin position="28"/>
        <end position="47"/>
    </location>
</feature>
<keyword evidence="1" id="KW-0805">Transcription regulation</keyword>
<accession>A0A4Q9H4A2</accession>
<evidence type="ECO:0000256" key="4">
    <source>
        <dbReference type="PROSITE-ProRule" id="PRU00335"/>
    </source>
</evidence>
<dbReference type="PRINTS" id="PR00455">
    <property type="entry name" value="HTHTETR"/>
</dbReference>
<dbReference type="GO" id="GO:0003700">
    <property type="term" value="F:DNA-binding transcription factor activity"/>
    <property type="evidence" value="ECO:0007669"/>
    <property type="project" value="TreeGrafter"/>
</dbReference>
<evidence type="ECO:0000313" key="7">
    <source>
        <dbReference type="Proteomes" id="UP000292120"/>
    </source>
</evidence>